<keyword evidence="7 12" id="KW-0472">Membrane</keyword>
<dbReference type="SMART" id="SM00304">
    <property type="entry name" value="HAMP"/>
    <property type="match status" value="2"/>
</dbReference>
<evidence type="ECO:0000256" key="4">
    <source>
        <dbReference type="ARBA" id="ARBA00022500"/>
    </source>
</evidence>
<evidence type="ECO:0000256" key="12">
    <source>
        <dbReference type="SAM" id="Phobius"/>
    </source>
</evidence>
<evidence type="ECO:0000256" key="3">
    <source>
        <dbReference type="ARBA" id="ARBA00022481"/>
    </source>
</evidence>
<comment type="subcellular location">
    <subcellularLocation>
        <location evidence="1">Cell membrane</location>
        <topology evidence="1">Multi-pass membrane protein</topology>
    </subcellularLocation>
</comment>
<dbReference type="InterPro" id="IPR004089">
    <property type="entry name" value="MCPsignal_dom"/>
</dbReference>
<dbReference type="Pfam" id="PF02743">
    <property type="entry name" value="dCache_1"/>
    <property type="match status" value="1"/>
</dbReference>
<comment type="caution">
    <text evidence="15">The sequence shown here is derived from an EMBL/GenBank/DDBJ whole genome shotgun (WGS) entry which is preliminary data.</text>
</comment>
<evidence type="ECO:0000256" key="10">
    <source>
        <dbReference type="ARBA" id="ARBA00058128"/>
    </source>
</evidence>
<dbReference type="Gene3D" id="1.10.8.500">
    <property type="entry name" value="HAMP domain in histidine kinase"/>
    <property type="match status" value="1"/>
</dbReference>
<dbReference type="PROSITE" id="PS50111">
    <property type="entry name" value="CHEMOTAXIS_TRANSDUC_2"/>
    <property type="match status" value="1"/>
</dbReference>
<feature type="transmembrane region" description="Helical" evidence="12">
    <location>
        <begin position="279"/>
        <end position="302"/>
    </location>
</feature>
<keyword evidence="6 12" id="KW-1133">Transmembrane helix</keyword>
<keyword evidence="8 11" id="KW-0807">Transducer</keyword>
<evidence type="ECO:0000256" key="8">
    <source>
        <dbReference type="ARBA" id="ARBA00023224"/>
    </source>
</evidence>
<dbReference type="SMART" id="SM00319">
    <property type="entry name" value="TarH"/>
    <property type="match status" value="1"/>
</dbReference>
<evidence type="ECO:0000256" key="5">
    <source>
        <dbReference type="ARBA" id="ARBA00022692"/>
    </source>
</evidence>
<gene>
    <name evidence="15" type="ORF">TuanDB_17980</name>
</gene>
<comment type="function">
    <text evidence="10">Chemotactic-signal transducers respond to changes in the concentration of attractants and repellents in the environment, transduce a signal from the outside to the inside of the cell, and facilitate sensory adaptation through the variation of the level of methylation.</text>
</comment>
<keyword evidence="2" id="KW-1003">Cell membrane</keyword>
<evidence type="ECO:0000259" key="13">
    <source>
        <dbReference type="PROSITE" id="PS50111"/>
    </source>
</evidence>
<comment type="similarity">
    <text evidence="9">Belongs to the methyl-accepting chemotaxis (MCP) protein family.</text>
</comment>
<dbReference type="PROSITE" id="PS50885">
    <property type="entry name" value="HAMP"/>
    <property type="match status" value="1"/>
</dbReference>
<feature type="domain" description="Methyl-accepting transducer" evidence="13">
    <location>
        <begin position="374"/>
        <end position="624"/>
    </location>
</feature>
<dbReference type="SUPFAM" id="SSF103190">
    <property type="entry name" value="Sensory domain-like"/>
    <property type="match status" value="1"/>
</dbReference>
<proteinExistence type="inferred from homology"/>
<name>A0A640L4M7_BACAN</name>
<accession>A0A640L4M7</accession>
<dbReference type="EMBL" id="BLET01000071">
    <property type="protein sequence ID" value="GET96431.1"/>
    <property type="molecule type" value="Genomic_DNA"/>
</dbReference>
<keyword evidence="5 12" id="KW-0812">Transmembrane</keyword>
<feature type="domain" description="HAMP" evidence="14">
    <location>
        <begin position="303"/>
        <end position="355"/>
    </location>
</feature>
<dbReference type="Pfam" id="PF00015">
    <property type="entry name" value="MCPsignal"/>
    <property type="match status" value="1"/>
</dbReference>
<evidence type="ECO:0000313" key="15">
    <source>
        <dbReference type="EMBL" id="GET96431.1"/>
    </source>
</evidence>
<dbReference type="AlphaFoldDB" id="A0A640L4M7"/>
<dbReference type="Pfam" id="PF00672">
    <property type="entry name" value="HAMP"/>
    <property type="match status" value="1"/>
</dbReference>
<dbReference type="CDD" id="cd11386">
    <property type="entry name" value="MCP_signal"/>
    <property type="match status" value="1"/>
</dbReference>
<dbReference type="CDD" id="cd12912">
    <property type="entry name" value="PDC2_MCP_like"/>
    <property type="match status" value="1"/>
</dbReference>
<dbReference type="InterPro" id="IPR033479">
    <property type="entry name" value="dCache_1"/>
</dbReference>
<dbReference type="PANTHER" id="PTHR32089:SF114">
    <property type="entry name" value="METHYL-ACCEPTING CHEMOTAXIS PROTEIN MCPB"/>
    <property type="match status" value="1"/>
</dbReference>
<dbReference type="FunFam" id="1.10.8.500:FF:000002">
    <property type="entry name" value="Methyl-accepting chemotaxis protein"/>
    <property type="match status" value="1"/>
</dbReference>
<dbReference type="SMART" id="SM00283">
    <property type="entry name" value="MA"/>
    <property type="match status" value="1"/>
</dbReference>
<dbReference type="CDD" id="cd06225">
    <property type="entry name" value="HAMP"/>
    <property type="match status" value="1"/>
</dbReference>
<dbReference type="GO" id="GO:0006935">
    <property type="term" value="P:chemotaxis"/>
    <property type="evidence" value="ECO:0007669"/>
    <property type="project" value="UniProtKB-KW"/>
</dbReference>
<dbReference type="Gene3D" id="3.30.450.20">
    <property type="entry name" value="PAS domain"/>
    <property type="match status" value="2"/>
</dbReference>
<dbReference type="PANTHER" id="PTHR32089">
    <property type="entry name" value="METHYL-ACCEPTING CHEMOTAXIS PROTEIN MCPB"/>
    <property type="match status" value="1"/>
</dbReference>
<dbReference type="CDD" id="cd12913">
    <property type="entry name" value="PDC1_MCP_like"/>
    <property type="match status" value="1"/>
</dbReference>
<evidence type="ECO:0000256" key="7">
    <source>
        <dbReference type="ARBA" id="ARBA00023136"/>
    </source>
</evidence>
<organism evidence="15">
    <name type="scientific">Bacillus anthracis</name>
    <name type="common">anthrax bacterium</name>
    <dbReference type="NCBI Taxonomy" id="1392"/>
    <lineage>
        <taxon>Bacteria</taxon>
        <taxon>Bacillati</taxon>
        <taxon>Bacillota</taxon>
        <taxon>Bacilli</taxon>
        <taxon>Bacillales</taxon>
        <taxon>Bacillaceae</taxon>
        <taxon>Bacillus</taxon>
        <taxon>Bacillus cereus group</taxon>
    </lineage>
</organism>
<evidence type="ECO:0000256" key="11">
    <source>
        <dbReference type="PROSITE-ProRule" id="PRU00284"/>
    </source>
</evidence>
<dbReference type="Gene3D" id="1.10.287.950">
    <property type="entry name" value="Methyl-accepting chemotaxis protein"/>
    <property type="match status" value="1"/>
</dbReference>
<keyword evidence="3" id="KW-0488">Methylation</keyword>
<dbReference type="InterPro" id="IPR003122">
    <property type="entry name" value="Tar_rcpt_lig-bd"/>
</dbReference>
<dbReference type="GO" id="GO:0007165">
    <property type="term" value="P:signal transduction"/>
    <property type="evidence" value="ECO:0007669"/>
    <property type="project" value="UniProtKB-KW"/>
</dbReference>
<dbReference type="FunFam" id="1.10.287.950:FF:000003">
    <property type="entry name" value="Methyl-accepting chemotaxis protein"/>
    <property type="match status" value="1"/>
</dbReference>
<evidence type="ECO:0000256" key="6">
    <source>
        <dbReference type="ARBA" id="ARBA00022989"/>
    </source>
</evidence>
<dbReference type="GO" id="GO:0005886">
    <property type="term" value="C:plasma membrane"/>
    <property type="evidence" value="ECO:0007669"/>
    <property type="project" value="UniProtKB-SubCell"/>
</dbReference>
<dbReference type="FunFam" id="3.30.450.20:FF:000048">
    <property type="entry name" value="Methyl-accepting chemotaxis protein"/>
    <property type="match status" value="1"/>
</dbReference>
<sequence length="660" mass="72089">MQKIFNWVKCMSIKKKLIISFFLILTIPGLIIGGVSYQTAKTNFEQQITGKAKENISILNTVISQNIEEKFVDAAYFADILTEDTYPNGQEEIVRTKLAQYIKLHPEVEGIYIGTQTGKFIREPFIQMSDGYNPTERDWYKEAAKKSGEVVITAPYKSSTTGNIVITIAKQNEDKSGVLGIDLIINDIVNTSKMVNIGKTGFVAIFDQSKHVIAHPTIKPGDKIEEKVEKELYKQETGDFKFKLDGDDRNITFITNKQTGWKIAGIMPSKEIIEAANPIFYKTLTVIGISLIIGGVLIYFIIASIISPLKQLVISSKKISEGDLTETITVHSKDEIGQLGESFNEMAASLHHVISNINTSASHVAASSEELTASMKQTSEATEQITQAIEQVSSGAEIQTKEVEEGATLLEEVTEGIQRVADSSSLVSTASMYTKKKAEDGGKLVEQTVNQMQLIHESVSQSDKVIVLLDDKSKQIGAILEVIQHIAEQTNLLALNAAIEAARAGEQGRGFAIVADEVRKLAEQSGQSSTEIGKLVKEIQFDIKETVSSMKLVGTEVQSGLVVANETKQSFAEILKSTDDTVVQIDNMVDVAKQMTVDARQVSASINEIAATIEENAASVQNIAGSSEEQLASVDEINAAAVHLSQMAEELQEMIGKFKV</sequence>
<evidence type="ECO:0000256" key="1">
    <source>
        <dbReference type="ARBA" id="ARBA00004651"/>
    </source>
</evidence>
<evidence type="ECO:0000256" key="9">
    <source>
        <dbReference type="ARBA" id="ARBA00029447"/>
    </source>
</evidence>
<reference evidence="15" key="1">
    <citation type="submission" date="2019-12" db="EMBL/GenBank/DDBJ databases">
        <title>Epidemiological and comparative genomic analysis of Bacillus anthracis isolated from northern Vietnam.</title>
        <authorList>
            <person name="Hoang T.T.H."/>
            <person name="Dang D.A."/>
            <person name="Pham M.H."/>
            <person name="Luong M.H."/>
            <person name="Tran N.D."/>
            <person name="Nguyen T.H."/>
            <person name="Nguyen T.T."/>
            <person name="Inoue S."/>
            <person name="Morikawa S."/>
            <person name="Okutani A."/>
        </authorList>
    </citation>
    <scope>NUCLEOTIDE SEQUENCE</scope>
    <source>
        <strain evidence="15">TuanDB</strain>
    </source>
</reference>
<evidence type="ECO:0000256" key="2">
    <source>
        <dbReference type="ARBA" id="ARBA00022475"/>
    </source>
</evidence>
<keyword evidence="4" id="KW-0145">Chemotaxis</keyword>
<dbReference type="SUPFAM" id="SSF58104">
    <property type="entry name" value="Methyl-accepting chemotaxis protein (MCP) signaling domain"/>
    <property type="match status" value="1"/>
</dbReference>
<protein>
    <submittedName>
        <fullName evidence="15">Putative methyl-accepting chemotaxis protein</fullName>
    </submittedName>
</protein>
<dbReference type="InterPro" id="IPR029151">
    <property type="entry name" value="Sensor-like_sf"/>
</dbReference>
<evidence type="ECO:0000259" key="14">
    <source>
        <dbReference type="PROSITE" id="PS50885"/>
    </source>
</evidence>
<dbReference type="InterPro" id="IPR003660">
    <property type="entry name" value="HAMP_dom"/>
</dbReference>